<dbReference type="AlphaFoldDB" id="A0A1X2IP16"/>
<feature type="region of interest" description="Disordered" evidence="1">
    <location>
        <begin position="117"/>
        <end position="221"/>
    </location>
</feature>
<name>A0A1X2IP16_9FUNG</name>
<dbReference type="Proteomes" id="UP000193560">
    <property type="component" value="Unassembled WGS sequence"/>
</dbReference>
<proteinExistence type="predicted"/>
<gene>
    <name evidence="2" type="ORF">BCR42DRAFT_449446</name>
</gene>
<reference evidence="2 3" key="1">
    <citation type="submission" date="2016-07" db="EMBL/GenBank/DDBJ databases">
        <title>Pervasive Adenine N6-methylation of Active Genes in Fungi.</title>
        <authorList>
            <consortium name="DOE Joint Genome Institute"/>
            <person name="Mondo S.J."/>
            <person name="Dannebaum R.O."/>
            <person name="Kuo R.C."/>
            <person name="Labutti K."/>
            <person name="Haridas S."/>
            <person name="Kuo A."/>
            <person name="Salamov A."/>
            <person name="Ahrendt S.R."/>
            <person name="Lipzen A."/>
            <person name="Sullivan W."/>
            <person name="Andreopoulos W.B."/>
            <person name="Clum A."/>
            <person name="Lindquist E."/>
            <person name="Daum C."/>
            <person name="Ramamoorthy G.K."/>
            <person name="Gryganskyi A."/>
            <person name="Culley D."/>
            <person name="Magnuson J.K."/>
            <person name="James T.Y."/>
            <person name="O'Malley M.A."/>
            <person name="Stajich J.E."/>
            <person name="Spatafora J.W."/>
            <person name="Visel A."/>
            <person name="Grigoriev I.V."/>
        </authorList>
    </citation>
    <scope>NUCLEOTIDE SEQUENCE [LARGE SCALE GENOMIC DNA]</scope>
    <source>
        <strain evidence="2 3">NRRL 1336</strain>
    </source>
</reference>
<dbReference type="InterPro" id="IPR015943">
    <property type="entry name" value="WD40/YVTN_repeat-like_dom_sf"/>
</dbReference>
<feature type="compositionally biased region" description="Basic and acidic residues" evidence="1">
    <location>
        <begin position="151"/>
        <end position="163"/>
    </location>
</feature>
<dbReference type="STRING" id="90262.A0A1X2IP16"/>
<protein>
    <submittedName>
        <fullName evidence="2">WD40-repeat-containing domain protein</fullName>
    </submittedName>
</protein>
<accession>A0A1X2IP16</accession>
<keyword evidence="3" id="KW-1185">Reference proteome</keyword>
<dbReference type="InterPro" id="IPR001680">
    <property type="entry name" value="WD40_rpt"/>
</dbReference>
<dbReference type="Gene3D" id="2.130.10.10">
    <property type="entry name" value="YVTN repeat-like/Quinoprotein amine dehydrogenase"/>
    <property type="match status" value="1"/>
</dbReference>
<feature type="compositionally biased region" description="Polar residues" evidence="1">
    <location>
        <begin position="117"/>
        <end position="140"/>
    </location>
</feature>
<dbReference type="PANTHER" id="PTHR47232">
    <property type="entry name" value="TRANSDUCIN FAMILY PROTEIN / WD-40 REPEAT FAMILY PROTEIN"/>
    <property type="match status" value="1"/>
</dbReference>
<dbReference type="PANTHER" id="PTHR47232:SF1">
    <property type="entry name" value="TRANSDUCIN FAMILY PROTEIN _ WD-40 REPEAT FAMILY PROTEIN"/>
    <property type="match status" value="1"/>
</dbReference>
<dbReference type="SMART" id="SM00320">
    <property type="entry name" value="WD40"/>
    <property type="match status" value="3"/>
</dbReference>
<feature type="region of interest" description="Disordered" evidence="1">
    <location>
        <begin position="1"/>
        <end position="62"/>
    </location>
</feature>
<evidence type="ECO:0000256" key="1">
    <source>
        <dbReference type="SAM" id="MobiDB-lite"/>
    </source>
</evidence>
<feature type="compositionally biased region" description="Acidic residues" evidence="1">
    <location>
        <begin position="40"/>
        <end position="58"/>
    </location>
</feature>
<evidence type="ECO:0000313" key="2">
    <source>
        <dbReference type="EMBL" id="ORZ19745.1"/>
    </source>
</evidence>
<sequence>MLQRSFLSASSLKTDQKEVSKASTPNRAPTKRRRPSDVEAVIEEDSASDSSSESDSDISDMYGNYSLPYLQNDIGTLQNQIQYQQSKQKKHMRKVQLLDKNIRRNTKKLGRLTRLFISQQQQPSQTSRLGSSSTNMQFLPTTTTTTKKGIKAKDRLAADERDAPLFQLSPSSSTLHHPKTKTTITTPPSEAKPLLSIDRPRSTKSHAPPSPPPPSGLLGDKNLAYQDTLDVLMRKKVTTMKDGFDRKARTLLCNNNENVTDEHMKDLMVSSSLDGELQFWNACDKKRIDKLGGGAIFKDTWIEDLCWASPTVLTLAPASREGVVNTQSVVVLDLKSVDRNSVRGDIQTMTKIPHEKGFDVITAADFGNRGSALKEKISFVTAGGDKSVYLWNLSRDDRNDSFDEELHRLDIRHTNRVQALCIDKHSNTLYSGGADNKLDAFDMERGTSIYEFHIGNRINSINLSNANPNYALIGLSKNDHQFCLYDKRCYGVKGVRLRFGATESENMSKYAQPDWHSNGHTVVYGSQGGPRLNFWDIRYTDVGKGPSFTIALDSGIAGNKSNKVVQSVFLPNRNTMATVTASRTLIWMDYSLSENCKPSPINNI</sequence>
<dbReference type="SUPFAM" id="SSF50978">
    <property type="entry name" value="WD40 repeat-like"/>
    <property type="match status" value="1"/>
</dbReference>
<comment type="caution">
    <text evidence="2">The sequence shown here is derived from an EMBL/GenBank/DDBJ whole genome shotgun (WGS) entry which is preliminary data.</text>
</comment>
<feature type="compositionally biased region" description="Polar residues" evidence="1">
    <location>
        <begin position="1"/>
        <end position="13"/>
    </location>
</feature>
<dbReference type="InterPro" id="IPR036322">
    <property type="entry name" value="WD40_repeat_dom_sf"/>
</dbReference>
<organism evidence="2 3">
    <name type="scientific">Absidia repens</name>
    <dbReference type="NCBI Taxonomy" id="90262"/>
    <lineage>
        <taxon>Eukaryota</taxon>
        <taxon>Fungi</taxon>
        <taxon>Fungi incertae sedis</taxon>
        <taxon>Mucoromycota</taxon>
        <taxon>Mucoromycotina</taxon>
        <taxon>Mucoromycetes</taxon>
        <taxon>Mucorales</taxon>
        <taxon>Cunninghamellaceae</taxon>
        <taxon>Absidia</taxon>
    </lineage>
</organism>
<dbReference type="OrthoDB" id="1897642at2759"/>
<evidence type="ECO:0000313" key="3">
    <source>
        <dbReference type="Proteomes" id="UP000193560"/>
    </source>
</evidence>
<dbReference type="EMBL" id="MCGE01000007">
    <property type="protein sequence ID" value="ORZ19745.1"/>
    <property type="molecule type" value="Genomic_DNA"/>
</dbReference>